<feature type="domain" description="TRAP C4-dicarboxylate transport system permease DctM subunit" evidence="9">
    <location>
        <begin position="67"/>
        <end position="496"/>
    </location>
</feature>
<dbReference type="InterPro" id="IPR004681">
    <property type="entry name" value="TRAP_DctM"/>
</dbReference>
<dbReference type="GO" id="GO:0022857">
    <property type="term" value="F:transmembrane transporter activity"/>
    <property type="evidence" value="ECO:0007669"/>
    <property type="project" value="TreeGrafter"/>
</dbReference>
<keyword evidence="4 8" id="KW-0812">Transmembrane</keyword>
<feature type="transmembrane region" description="Helical" evidence="8">
    <location>
        <begin position="386"/>
        <end position="414"/>
    </location>
</feature>
<keyword evidence="6 8" id="KW-0472">Membrane</keyword>
<reference evidence="10" key="1">
    <citation type="submission" date="2019-07" db="EMBL/GenBank/DDBJ databases">
        <title>Genomic Encyclopedia of Type Strains, Phase IV (KMG-IV): sequencing the most valuable type-strain genomes for metagenomic binning, comparative biology and taxonomic classification.</title>
        <authorList>
            <person name="Goeker M."/>
        </authorList>
    </citation>
    <scope>NUCLEOTIDE SEQUENCE</scope>
    <source>
        <strain evidence="10">DSM 44596</strain>
    </source>
</reference>
<evidence type="ECO:0000256" key="8">
    <source>
        <dbReference type="SAM" id="Phobius"/>
    </source>
</evidence>
<feature type="transmembrane region" description="Helical" evidence="8">
    <location>
        <begin position="233"/>
        <end position="255"/>
    </location>
</feature>
<dbReference type="AlphaFoldDB" id="A0A652YQC9"/>
<evidence type="ECO:0000256" key="2">
    <source>
        <dbReference type="ARBA" id="ARBA00022475"/>
    </source>
</evidence>
<feature type="transmembrane region" description="Helical" evidence="8">
    <location>
        <begin position="283"/>
        <end position="301"/>
    </location>
</feature>
<evidence type="ECO:0000259" key="9">
    <source>
        <dbReference type="Pfam" id="PF06808"/>
    </source>
</evidence>
<keyword evidence="5 8" id="KW-1133">Transmembrane helix</keyword>
<feature type="compositionally biased region" description="Polar residues" evidence="7">
    <location>
        <begin position="1"/>
        <end position="17"/>
    </location>
</feature>
<keyword evidence="3" id="KW-0997">Cell inner membrane</keyword>
<dbReference type="InterPro" id="IPR010656">
    <property type="entry name" value="DctM"/>
</dbReference>
<organism evidence="10">
    <name type="scientific">Nocardia globerula</name>
    <dbReference type="NCBI Taxonomy" id="1818"/>
    <lineage>
        <taxon>Bacteria</taxon>
        <taxon>Bacillati</taxon>
        <taxon>Actinomycetota</taxon>
        <taxon>Actinomycetes</taxon>
        <taxon>Mycobacteriales</taxon>
        <taxon>Nocardiaceae</taxon>
        <taxon>Nocardia</taxon>
    </lineage>
</organism>
<feature type="transmembrane region" description="Helical" evidence="8">
    <location>
        <begin position="36"/>
        <end position="57"/>
    </location>
</feature>
<dbReference type="PANTHER" id="PTHR33362">
    <property type="entry name" value="SIALIC ACID TRAP TRANSPORTER PERMEASE PROTEIN SIAT-RELATED"/>
    <property type="match status" value="1"/>
</dbReference>
<dbReference type="EMBL" id="VNIQ01000003">
    <property type="protein sequence ID" value="TYQ04760.1"/>
    <property type="molecule type" value="Genomic_DNA"/>
</dbReference>
<comment type="subcellular location">
    <subcellularLocation>
        <location evidence="1">Cell inner membrane</location>
        <topology evidence="1">Multi-pass membrane protein</topology>
    </subcellularLocation>
</comment>
<evidence type="ECO:0000256" key="6">
    <source>
        <dbReference type="ARBA" id="ARBA00023136"/>
    </source>
</evidence>
<feature type="region of interest" description="Disordered" evidence="7">
    <location>
        <begin position="1"/>
        <end position="23"/>
    </location>
</feature>
<feature type="transmembrane region" description="Helical" evidence="8">
    <location>
        <begin position="307"/>
        <end position="325"/>
    </location>
</feature>
<name>A0A652YQC9_NOCGL</name>
<dbReference type="PANTHER" id="PTHR33362:SF5">
    <property type="entry name" value="C4-DICARBOXYLATE TRAP TRANSPORTER LARGE PERMEASE PROTEIN DCTM"/>
    <property type="match status" value="1"/>
</dbReference>
<feature type="transmembrane region" description="Helical" evidence="8">
    <location>
        <begin position="197"/>
        <end position="221"/>
    </location>
</feature>
<dbReference type="Pfam" id="PF06808">
    <property type="entry name" value="DctM"/>
    <property type="match status" value="1"/>
</dbReference>
<gene>
    <name evidence="10" type="ORF">FNL38_103110</name>
</gene>
<feature type="transmembrane region" description="Helical" evidence="8">
    <location>
        <begin position="426"/>
        <end position="452"/>
    </location>
</feature>
<evidence type="ECO:0000256" key="3">
    <source>
        <dbReference type="ARBA" id="ARBA00022519"/>
    </source>
</evidence>
<evidence type="ECO:0000256" key="7">
    <source>
        <dbReference type="SAM" id="MobiDB-lite"/>
    </source>
</evidence>
<protein>
    <submittedName>
        <fullName evidence="10">Tripartite ATP-independent transporter DctM subunit</fullName>
    </submittedName>
</protein>
<accession>A0A652YQC9</accession>
<sequence length="506" mass="53411">MSTVSEVENVKTPSGESGRTPESFVGPNKKLAYRSWITFSLFVAATIISSVAIFLPLKTEAIGIAAIVCMVMLIFLRLPVAVAMIVPSMAAMYSMRGPKVVETIFATVPYDEVASWTLSVLPMFILMGLFLWKSGLTESLYGAGRQWLGWLPGGLAAGTNLAGAGLGAVSGSTTGTVYALARIGVPEMLKAGYSKHLAVGAVLVASLPGQLIPPSILMVLYAGIAEVPVGKQLMAGIGPGLLVMVMFTIMIVVFAKFGKGVDPSAADPSSIVKTSWRGRFDSLVKIWPVPLIVVIITYGMFSGLFTATEAGAVAALASLVVLLIWKRKGGAWAAVSEASLGAVATVGAIFMLLVGVAILSRMMTLTGISNGFADLVADMNLGRVQFLLMMMVVYLFLGAFMDSLAMMVLTVPILIPTLAALDISMLWYGAFVVFMCELAVISPPVGILSMIVHSLVKDPKVNLGTPISLKDVFVAAGWFLPMAVIVILILIFFPEIATFLPDRGAG</sequence>
<feature type="transmembrane region" description="Helical" evidence="8">
    <location>
        <begin position="113"/>
        <end position="132"/>
    </location>
</feature>
<feature type="transmembrane region" description="Helical" evidence="8">
    <location>
        <begin position="472"/>
        <end position="493"/>
    </location>
</feature>
<evidence type="ECO:0000256" key="1">
    <source>
        <dbReference type="ARBA" id="ARBA00004429"/>
    </source>
</evidence>
<evidence type="ECO:0000256" key="5">
    <source>
        <dbReference type="ARBA" id="ARBA00022989"/>
    </source>
</evidence>
<evidence type="ECO:0000256" key="4">
    <source>
        <dbReference type="ARBA" id="ARBA00022692"/>
    </source>
</evidence>
<feature type="transmembrane region" description="Helical" evidence="8">
    <location>
        <begin position="337"/>
        <end position="359"/>
    </location>
</feature>
<keyword evidence="2" id="KW-1003">Cell membrane</keyword>
<proteinExistence type="predicted"/>
<feature type="transmembrane region" description="Helical" evidence="8">
    <location>
        <begin position="64"/>
        <end position="93"/>
    </location>
</feature>
<dbReference type="GO" id="GO:0005886">
    <property type="term" value="C:plasma membrane"/>
    <property type="evidence" value="ECO:0007669"/>
    <property type="project" value="UniProtKB-SubCell"/>
</dbReference>
<comment type="caution">
    <text evidence="10">The sequence shown here is derived from an EMBL/GenBank/DDBJ whole genome shotgun (WGS) entry which is preliminary data.</text>
</comment>
<evidence type="ECO:0000313" key="10">
    <source>
        <dbReference type="EMBL" id="TYQ04760.1"/>
    </source>
</evidence>